<evidence type="ECO:0000313" key="2">
    <source>
        <dbReference type="Proteomes" id="UP000008136"/>
    </source>
</evidence>
<dbReference type="HOGENOM" id="CLU_2662123_0_0_2"/>
<evidence type="ECO:0000313" key="1">
    <source>
        <dbReference type="EMBL" id="AEA47553.1"/>
    </source>
</evidence>
<gene>
    <name evidence="1" type="ordered locus">Arcve_1551</name>
</gene>
<dbReference type="EMBL" id="CP002588">
    <property type="protein sequence ID" value="AEA47553.1"/>
    <property type="molecule type" value="Genomic_DNA"/>
</dbReference>
<sequence>MRKAWIGLISAMVLLACSGVLAAQNDAIGAQFRLEKGVAGYYIPLGSVVHHFADGTTVVHGPDGMLKLRLNNTKN</sequence>
<dbReference type="KEGG" id="ave:Arcve_1551"/>
<name>F2KPM5_ARCVS</name>
<organism evidence="1 2">
    <name type="scientific">Archaeoglobus veneficus (strain DSM 11195 / SNP6)</name>
    <dbReference type="NCBI Taxonomy" id="693661"/>
    <lineage>
        <taxon>Archaea</taxon>
        <taxon>Methanobacteriati</taxon>
        <taxon>Methanobacteriota</taxon>
        <taxon>Archaeoglobi</taxon>
        <taxon>Archaeoglobales</taxon>
        <taxon>Archaeoglobaceae</taxon>
        <taxon>Archaeoglobus</taxon>
    </lineage>
</organism>
<dbReference type="PROSITE" id="PS51257">
    <property type="entry name" value="PROKAR_LIPOPROTEIN"/>
    <property type="match status" value="1"/>
</dbReference>
<keyword evidence="2" id="KW-1185">Reference proteome</keyword>
<dbReference type="Proteomes" id="UP000008136">
    <property type="component" value="Chromosome"/>
</dbReference>
<dbReference type="RefSeq" id="WP_013684213.1">
    <property type="nucleotide sequence ID" value="NC_015320.1"/>
</dbReference>
<dbReference type="GeneID" id="10394675"/>
<reference evidence="1 2" key="1">
    <citation type="submission" date="2011-03" db="EMBL/GenBank/DDBJ databases">
        <title>The complete genome of Archaeoglobus veneficus SNP6.</title>
        <authorList>
            <consortium name="US DOE Joint Genome Institute (JGI-PGF)"/>
            <person name="Lucas S."/>
            <person name="Copeland A."/>
            <person name="Lapidus A."/>
            <person name="Bruce D."/>
            <person name="Goodwin L."/>
            <person name="Pitluck S."/>
            <person name="Kyrpides N."/>
            <person name="Mavromatis K."/>
            <person name="Pagani I."/>
            <person name="Ivanova N."/>
            <person name="Mikhailova N."/>
            <person name="Lu M."/>
            <person name="Detter J.C."/>
            <person name="Tapia R."/>
            <person name="Han C."/>
            <person name="Land M."/>
            <person name="Hauser L."/>
            <person name="Markowitz V."/>
            <person name="Cheng J.-F."/>
            <person name="Hugenholtz P."/>
            <person name="Woyke T."/>
            <person name="Wu D."/>
            <person name="Spring S."/>
            <person name="Brambilla E."/>
            <person name="Klenk H.-P."/>
            <person name="Eisen J.A."/>
        </authorList>
    </citation>
    <scope>NUCLEOTIDE SEQUENCE [LARGE SCALE GENOMIC DNA]</scope>
    <source>
        <strain>SNP6</strain>
    </source>
</reference>
<protein>
    <submittedName>
        <fullName evidence="1">Uncharacterized protein</fullName>
    </submittedName>
</protein>
<dbReference type="AlphaFoldDB" id="F2KPM5"/>
<accession>F2KPM5</accession>
<proteinExistence type="predicted"/>